<organism evidence="5 6">
    <name type="scientific">Lentibacillus kapialis</name>
    <dbReference type="NCBI Taxonomy" id="340214"/>
    <lineage>
        <taxon>Bacteria</taxon>
        <taxon>Bacillati</taxon>
        <taxon>Bacillota</taxon>
        <taxon>Bacilli</taxon>
        <taxon>Bacillales</taxon>
        <taxon>Bacillaceae</taxon>
        <taxon>Lentibacillus</taxon>
    </lineage>
</organism>
<dbReference type="GO" id="GO:0019867">
    <property type="term" value="C:outer membrane"/>
    <property type="evidence" value="ECO:0007669"/>
    <property type="project" value="InterPro"/>
</dbReference>
<feature type="compositionally biased region" description="Low complexity" evidence="2">
    <location>
        <begin position="135"/>
        <end position="183"/>
    </location>
</feature>
<dbReference type="Proteomes" id="UP000658382">
    <property type="component" value="Unassembled WGS sequence"/>
</dbReference>
<keyword evidence="6" id="KW-1185">Reference proteome</keyword>
<dbReference type="AlphaFoldDB" id="A0A917USX0"/>
<sequence>MKKLVASIATGAIIAGATVTTVSAAEYEVEKGDNLWSIAQEYNTSVDELVDINELNTTTIYPKQTLSIDDTNNNNDSNNTNGTYKVQKGDTLYGIGNDFGASVNELKAWNNLQSDLIVVGQQLATEGSHVEQNKTQSASGTEATESSSSNESTEQSNKSTQATAVSNENNTSEQQSQDSSQDNPEGKTMTVTATAYTADCEGCSGVTSTGVDLNANPNKKVIAVDPNVIPLGSKVHVEGYGYATAADIGGAINGNKIDVHVPSEAKANQWGVQTVDVTIVD</sequence>
<evidence type="ECO:0000256" key="3">
    <source>
        <dbReference type="SAM" id="SignalP"/>
    </source>
</evidence>
<accession>A0A917USX0</accession>
<dbReference type="CDD" id="cd00118">
    <property type="entry name" value="LysM"/>
    <property type="match status" value="2"/>
</dbReference>
<dbReference type="Gene3D" id="3.10.350.10">
    <property type="entry name" value="LysM domain"/>
    <property type="match status" value="2"/>
</dbReference>
<evidence type="ECO:0000313" key="6">
    <source>
        <dbReference type="Proteomes" id="UP000658382"/>
    </source>
</evidence>
<reference evidence="5" key="1">
    <citation type="journal article" date="2014" name="Int. J. Syst. Evol. Microbiol.">
        <title>Complete genome sequence of Corynebacterium casei LMG S-19264T (=DSM 44701T), isolated from a smear-ripened cheese.</title>
        <authorList>
            <consortium name="US DOE Joint Genome Institute (JGI-PGF)"/>
            <person name="Walter F."/>
            <person name="Albersmeier A."/>
            <person name="Kalinowski J."/>
            <person name="Ruckert C."/>
        </authorList>
    </citation>
    <scope>NUCLEOTIDE SEQUENCE</scope>
    <source>
        <strain evidence="5">JCM 12580</strain>
    </source>
</reference>
<feature type="domain" description="LysM" evidence="4">
    <location>
        <begin position="25"/>
        <end position="68"/>
    </location>
</feature>
<dbReference type="GO" id="GO:0009254">
    <property type="term" value="P:peptidoglycan turnover"/>
    <property type="evidence" value="ECO:0007669"/>
    <property type="project" value="InterPro"/>
</dbReference>
<reference evidence="5" key="2">
    <citation type="submission" date="2020-09" db="EMBL/GenBank/DDBJ databases">
        <authorList>
            <person name="Sun Q."/>
            <person name="Ohkuma M."/>
        </authorList>
    </citation>
    <scope>NUCLEOTIDE SEQUENCE</scope>
    <source>
        <strain evidence="5">JCM 12580</strain>
    </source>
</reference>
<evidence type="ECO:0000256" key="2">
    <source>
        <dbReference type="SAM" id="MobiDB-lite"/>
    </source>
</evidence>
<dbReference type="InterPro" id="IPR051933">
    <property type="entry name" value="Resuscitation_pf_RpfB"/>
</dbReference>
<name>A0A917USX0_9BACI</name>
<dbReference type="GO" id="GO:0004553">
    <property type="term" value="F:hydrolase activity, hydrolyzing O-glycosyl compounds"/>
    <property type="evidence" value="ECO:0007669"/>
    <property type="project" value="InterPro"/>
</dbReference>
<feature type="domain" description="LysM" evidence="4">
    <location>
        <begin position="82"/>
        <end position="125"/>
    </location>
</feature>
<evidence type="ECO:0000259" key="4">
    <source>
        <dbReference type="PROSITE" id="PS51782"/>
    </source>
</evidence>
<evidence type="ECO:0000313" key="5">
    <source>
        <dbReference type="EMBL" id="GGJ82684.1"/>
    </source>
</evidence>
<dbReference type="Pfam" id="PF06725">
    <property type="entry name" value="3D"/>
    <property type="match status" value="1"/>
</dbReference>
<dbReference type="PANTHER" id="PTHR39160:SF6">
    <property type="entry name" value="CELL WALL-BINDING PROTEIN YOCH"/>
    <property type="match status" value="1"/>
</dbReference>
<feature type="region of interest" description="Disordered" evidence="2">
    <location>
        <begin position="128"/>
        <end position="188"/>
    </location>
</feature>
<feature type="chain" id="PRO_5037755301" evidence="3">
    <location>
        <begin position="25"/>
        <end position="281"/>
    </location>
</feature>
<gene>
    <name evidence="5" type="ORF">GCM10007063_01480</name>
</gene>
<dbReference type="RefSeq" id="WP_188631129.1">
    <property type="nucleotide sequence ID" value="NZ_BMNQ01000001.1"/>
</dbReference>
<dbReference type="Pfam" id="PF01476">
    <property type="entry name" value="LysM"/>
    <property type="match status" value="2"/>
</dbReference>
<dbReference type="PROSITE" id="PS51782">
    <property type="entry name" value="LYSM"/>
    <property type="match status" value="2"/>
</dbReference>
<dbReference type="InterPro" id="IPR018392">
    <property type="entry name" value="LysM"/>
</dbReference>
<comment type="caution">
    <text evidence="5">The sequence shown here is derived from an EMBL/GenBank/DDBJ whole genome shotgun (WGS) entry which is preliminary data.</text>
</comment>
<dbReference type="SUPFAM" id="SSF50685">
    <property type="entry name" value="Barwin-like endoglucanases"/>
    <property type="match status" value="1"/>
</dbReference>
<dbReference type="SUPFAM" id="SSF54106">
    <property type="entry name" value="LysM domain"/>
    <property type="match status" value="2"/>
</dbReference>
<evidence type="ECO:0000256" key="1">
    <source>
        <dbReference type="ARBA" id="ARBA00022729"/>
    </source>
</evidence>
<keyword evidence="1 3" id="KW-0732">Signal</keyword>
<protein>
    <submittedName>
        <fullName evidence="5">Peptidase M23</fullName>
    </submittedName>
</protein>
<dbReference type="InterPro" id="IPR036779">
    <property type="entry name" value="LysM_dom_sf"/>
</dbReference>
<dbReference type="CDD" id="cd22786">
    <property type="entry name" value="DPBB_YuiC-like"/>
    <property type="match status" value="1"/>
</dbReference>
<dbReference type="InterPro" id="IPR010611">
    <property type="entry name" value="3D_dom"/>
</dbReference>
<feature type="signal peptide" evidence="3">
    <location>
        <begin position="1"/>
        <end position="24"/>
    </location>
</feature>
<dbReference type="SMART" id="SM00257">
    <property type="entry name" value="LysM"/>
    <property type="match status" value="2"/>
</dbReference>
<dbReference type="EMBL" id="BMNQ01000001">
    <property type="protein sequence ID" value="GGJ82684.1"/>
    <property type="molecule type" value="Genomic_DNA"/>
</dbReference>
<proteinExistence type="predicted"/>
<dbReference type="InterPro" id="IPR036908">
    <property type="entry name" value="RlpA-like_sf"/>
</dbReference>
<dbReference type="PANTHER" id="PTHR39160">
    <property type="entry name" value="CELL WALL-BINDING PROTEIN YOCH"/>
    <property type="match status" value="1"/>
</dbReference>